<dbReference type="InterPro" id="IPR053044">
    <property type="entry name" value="Metallo-hydrolase/TatD-type"/>
</dbReference>
<dbReference type="InterPro" id="IPR032466">
    <property type="entry name" value="Metal_Hydrolase"/>
</dbReference>
<feature type="region of interest" description="Disordered" evidence="1">
    <location>
        <begin position="1"/>
        <end position="25"/>
    </location>
</feature>
<sequence length="442" mass="48431">MCHQDRDTDTDTSSPPPKTTHNDPFPWPLGAYDAHCHPTDTMSSLCPSSIAALRTRVLAIMATRSQDQQLVADVAAEHGIKHADPDSGSSESDSAAKSCKVVPAFGWHPWFSYQLYDDTVPNPTYNYKPSSTDDDDVSAEEDARINHYRAVLSPTPEDRSFLSSLPTPTPLSSLLSSTREYLTRFPLALVGEVGLDKGFRLPQQRLPDDDAYSRDESITPGGREGRLLSPFRVQMQHQQAILKAQLRLAGEMGRAVSVHGVQAHGVLYDTIAACWKGHEKKVLSRRDKKRIAPGAEASSDDDDGDEDEASSGNDGSKAKKKTKKKKKKVGGKPFPPQICLHSYSGSADMLKQWFHPAVPSTIFASFSTGVNMGNAGGKDKLAAVVRAVPDDRILVESDMHAAGEEAEALLEEMYRFVCEVKGWGLEQGVERIGGNFWRFVYG</sequence>
<dbReference type="Pfam" id="PF01026">
    <property type="entry name" value="TatD_DNase"/>
    <property type="match status" value="1"/>
</dbReference>
<dbReference type="PANTHER" id="PTHR47345:SF1">
    <property type="entry name" value="CUT9-INTERACTING PROTEIN SCN1"/>
    <property type="match status" value="1"/>
</dbReference>
<gene>
    <name evidence="2" type="ORF">A9Z42_0062680</name>
</gene>
<dbReference type="InterPro" id="IPR001130">
    <property type="entry name" value="TatD-like"/>
</dbReference>
<organism evidence="2 3">
    <name type="scientific">Trichoderma parareesei</name>
    <name type="common">Filamentous fungus</name>
    <dbReference type="NCBI Taxonomy" id="858221"/>
    <lineage>
        <taxon>Eukaryota</taxon>
        <taxon>Fungi</taxon>
        <taxon>Dikarya</taxon>
        <taxon>Ascomycota</taxon>
        <taxon>Pezizomycotina</taxon>
        <taxon>Sordariomycetes</taxon>
        <taxon>Hypocreomycetidae</taxon>
        <taxon>Hypocreales</taxon>
        <taxon>Hypocreaceae</taxon>
        <taxon>Trichoderma</taxon>
    </lineage>
</organism>
<dbReference type="AlphaFoldDB" id="A0A2H2ZJI4"/>
<dbReference type="Gene3D" id="3.20.20.140">
    <property type="entry name" value="Metal-dependent hydrolases"/>
    <property type="match status" value="1"/>
</dbReference>
<dbReference type="PANTHER" id="PTHR47345">
    <property type="entry name" value="CUT9-INTERACTING PROTEIN SCN1"/>
    <property type="match status" value="1"/>
</dbReference>
<dbReference type="Proteomes" id="UP000219286">
    <property type="component" value="Unassembled WGS sequence"/>
</dbReference>
<dbReference type="SUPFAM" id="SSF51556">
    <property type="entry name" value="Metallo-dependent hydrolases"/>
    <property type="match status" value="1"/>
</dbReference>
<name>A0A2H2ZJI4_TRIPA</name>
<protein>
    <submittedName>
        <fullName evidence="2">Cut9 interacting protein Scn1, putative</fullName>
    </submittedName>
</protein>
<comment type="caution">
    <text evidence="2">The sequence shown here is derived from an EMBL/GenBank/DDBJ whole genome shotgun (WGS) entry which is preliminary data.</text>
</comment>
<feature type="compositionally biased region" description="Acidic residues" evidence="1">
    <location>
        <begin position="298"/>
        <end position="309"/>
    </location>
</feature>
<dbReference type="OrthoDB" id="413993at2759"/>
<evidence type="ECO:0000313" key="3">
    <source>
        <dbReference type="Proteomes" id="UP000219286"/>
    </source>
</evidence>
<keyword evidence="3" id="KW-1185">Reference proteome</keyword>
<accession>A0A2H2ZJI4</accession>
<feature type="compositionally biased region" description="Basic residues" evidence="1">
    <location>
        <begin position="318"/>
        <end position="330"/>
    </location>
</feature>
<feature type="region of interest" description="Disordered" evidence="1">
    <location>
        <begin position="285"/>
        <end position="331"/>
    </location>
</feature>
<proteinExistence type="predicted"/>
<evidence type="ECO:0000256" key="1">
    <source>
        <dbReference type="SAM" id="MobiDB-lite"/>
    </source>
</evidence>
<dbReference type="EMBL" id="LFMI01000056">
    <property type="protein sequence ID" value="OTA00231.1"/>
    <property type="molecule type" value="Genomic_DNA"/>
</dbReference>
<feature type="region of interest" description="Disordered" evidence="1">
    <location>
        <begin position="206"/>
        <end position="225"/>
    </location>
</feature>
<evidence type="ECO:0000313" key="2">
    <source>
        <dbReference type="EMBL" id="OTA00231.1"/>
    </source>
</evidence>
<dbReference type="GO" id="GO:0016788">
    <property type="term" value="F:hydrolase activity, acting on ester bonds"/>
    <property type="evidence" value="ECO:0007669"/>
    <property type="project" value="InterPro"/>
</dbReference>
<feature type="compositionally biased region" description="Basic and acidic residues" evidence="1">
    <location>
        <begin position="206"/>
        <end position="217"/>
    </location>
</feature>
<reference evidence="2 3" key="1">
    <citation type="journal article" date="2015" name="Genome Announc.">
        <title>Genome sequence and annotation of Trichoderma parareesei, the ancestor of the cellulase producer Trichoderma reesei.</title>
        <authorList>
            <person name="Yang D."/>
            <person name="Pomraning K."/>
            <person name="Kopchinskiy A."/>
            <person name="Karimi Aghcheh R."/>
            <person name="Atanasova L."/>
            <person name="Chenthamara K."/>
            <person name="Baker S.E."/>
            <person name="Zhang R."/>
            <person name="Shen Q."/>
            <person name="Freitag M."/>
            <person name="Kubicek C.P."/>
            <person name="Druzhinina I.S."/>
        </authorList>
    </citation>
    <scope>NUCLEOTIDE SEQUENCE [LARGE SCALE GENOMIC DNA]</scope>
    <source>
        <strain evidence="2 3">CBS 125925</strain>
    </source>
</reference>